<keyword evidence="2" id="KW-1185">Reference proteome</keyword>
<evidence type="ECO:0000313" key="1">
    <source>
        <dbReference type="EMBL" id="KAL3829718.1"/>
    </source>
</evidence>
<name>A0ABD3SZ64_9LAMI</name>
<evidence type="ECO:0000313" key="2">
    <source>
        <dbReference type="Proteomes" id="UP001634393"/>
    </source>
</evidence>
<accession>A0ABD3SZ64</accession>
<reference evidence="1 2" key="1">
    <citation type="submission" date="2024-12" db="EMBL/GenBank/DDBJ databases">
        <title>The unique morphological basis and parallel evolutionary history of personate flowers in Penstemon.</title>
        <authorList>
            <person name="Depatie T.H."/>
            <person name="Wessinger C.A."/>
        </authorList>
    </citation>
    <scope>NUCLEOTIDE SEQUENCE [LARGE SCALE GENOMIC DNA]</scope>
    <source>
        <strain evidence="1">WTNN_2</strain>
        <tissue evidence="1">Leaf</tissue>
    </source>
</reference>
<dbReference type="AlphaFoldDB" id="A0ABD3SZ64"/>
<gene>
    <name evidence="1" type="ORF">ACJIZ3_018520</name>
</gene>
<sequence>MCRHILISLEFFRFEEVIVYLRLRFLCY</sequence>
<protein>
    <submittedName>
        <fullName evidence="1">Uncharacterized protein</fullName>
    </submittedName>
</protein>
<dbReference type="Proteomes" id="UP001634393">
    <property type="component" value="Unassembled WGS sequence"/>
</dbReference>
<dbReference type="EMBL" id="JBJXBP010000005">
    <property type="protein sequence ID" value="KAL3829718.1"/>
    <property type="molecule type" value="Genomic_DNA"/>
</dbReference>
<organism evidence="1 2">
    <name type="scientific">Penstemon smallii</name>
    <dbReference type="NCBI Taxonomy" id="265156"/>
    <lineage>
        <taxon>Eukaryota</taxon>
        <taxon>Viridiplantae</taxon>
        <taxon>Streptophyta</taxon>
        <taxon>Embryophyta</taxon>
        <taxon>Tracheophyta</taxon>
        <taxon>Spermatophyta</taxon>
        <taxon>Magnoliopsida</taxon>
        <taxon>eudicotyledons</taxon>
        <taxon>Gunneridae</taxon>
        <taxon>Pentapetalae</taxon>
        <taxon>asterids</taxon>
        <taxon>lamiids</taxon>
        <taxon>Lamiales</taxon>
        <taxon>Plantaginaceae</taxon>
        <taxon>Cheloneae</taxon>
        <taxon>Penstemon</taxon>
    </lineage>
</organism>
<proteinExistence type="predicted"/>
<comment type="caution">
    <text evidence="1">The sequence shown here is derived from an EMBL/GenBank/DDBJ whole genome shotgun (WGS) entry which is preliminary data.</text>
</comment>